<dbReference type="Proteomes" id="UP000237073">
    <property type="component" value="Unassembled WGS sequence"/>
</dbReference>
<dbReference type="Pfam" id="PF12833">
    <property type="entry name" value="HTH_18"/>
    <property type="match status" value="1"/>
</dbReference>
<evidence type="ECO:0000256" key="2">
    <source>
        <dbReference type="ARBA" id="ARBA00023163"/>
    </source>
</evidence>
<dbReference type="SMART" id="SM00342">
    <property type="entry name" value="HTH_ARAC"/>
    <property type="match status" value="1"/>
</dbReference>
<dbReference type="SUPFAM" id="SSF52317">
    <property type="entry name" value="Class I glutamine amidotransferase-like"/>
    <property type="match status" value="1"/>
</dbReference>
<dbReference type="RefSeq" id="WP_103674520.1">
    <property type="nucleotide sequence ID" value="NZ_PQGD01000003.1"/>
</dbReference>
<feature type="domain" description="HTH araC/xylS-type" evidence="3">
    <location>
        <begin position="229"/>
        <end position="327"/>
    </location>
</feature>
<dbReference type="Gene3D" id="3.40.50.880">
    <property type="match status" value="1"/>
</dbReference>
<dbReference type="EMBL" id="PQGE01000002">
    <property type="protein sequence ID" value="POP47126.1"/>
    <property type="molecule type" value="Genomic_DNA"/>
</dbReference>
<dbReference type="EMBL" id="PQGD01000003">
    <property type="protein sequence ID" value="POP49972.1"/>
    <property type="molecule type" value="Genomic_DNA"/>
</dbReference>
<dbReference type="PANTHER" id="PTHR43130:SF3">
    <property type="entry name" value="HTH-TYPE TRANSCRIPTIONAL REGULATOR RV1931C"/>
    <property type="match status" value="1"/>
</dbReference>
<dbReference type="InterPro" id="IPR009057">
    <property type="entry name" value="Homeodomain-like_sf"/>
</dbReference>
<organism evidence="5 7">
    <name type="scientific">Superficieibacter electus</name>
    <dbReference type="NCBI Taxonomy" id="2022662"/>
    <lineage>
        <taxon>Bacteria</taxon>
        <taxon>Pseudomonadati</taxon>
        <taxon>Pseudomonadota</taxon>
        <taxon>Gammaproteobacteria</taxon>
        <taxon>Enterobacterales</taxon>
        <taxon>Enterobacteriaceae</taxon>
        <taxon>Superficieibacter</taxon>
    </lineage>
</organism>
<dbReference type="InterPro" id="IPR029062">
    <property type="entry name" value="Class_I_gatase-like"/>
</dbReference>
<accession>A0A2P5GTU4</accession>
<dbReference type="AlphaFoldDB" id="A0A2P5GTU4"/>
<dbReference type="Gene3D" id="1.10.10.60">
    <property type="entry name" value="Homeodomain-like"/>
    <property type="match status" value="2"/>
</dbReference>
<proteinExistence type="predicted"/>
<evidence type="ECO:0000313" key="6">
    <source>
        <dbReference type="Proteomes" id="UP000237073"/>
    </source>
</evidence>
<dbReference type="Proteomes" id="UP000247005">
    <property type="component" value="Unassembled WGS sequence"/>
</dbReference>
<evidence type="ECO:0000313" key="5">
    <source>
        <dbReference type="EMBL" id="POP49972.1"/>
    </source>
</evidence>
<keyword evidence="2" id="KW-0804">Transcription</keyword>
<evidence type="ECO:0000313" key="4">
    <source>
        <dbReference type="EMBL" id="POP47126.1"/>
    </source>
</evidence>
<dbReference type="Pfam" id="PF01965">
    <property type="entry name" value="DJ-1_PfpI"/>
    <property type="match status" value="1"/>
</dbReference>
<keyword evidence="1" id="KW-0805">Transcription regulation</keyword>
<dbReference type="GO" id="GO:0003700">
    <property type="term" value="F:DNA-binding transcription factor activity"/>
    <property type="evidence" value="ECO:0007669"/>
    <property type="project" value="InterPro"/>
</dbReference>
<evidence type="ECO:0000313" key="7">
    <source>
        <dbReference type="Proteomes" id="UP000247005"/>
    </source>
</evidence>
<dbReference type="InterPro" id="IPR002818">
    <property type="entry name" value="DJ-1/PfpI"/>
</dbReference>
<dbReference type="InterPro" id="IPR018060">
    <property type="entry name" value="HTH_AraC"/>
</dbReference>
<gene>
    <name evidence="5" type="ORF">CHU32_04075</name>
    <name evidence="4" type="ORF">CHU33_02525</name>
</gene>
<dbReference type="NCBIfam" id="NF006902">
    <property type="entry name" value="PRK09393.1"/>
    <property type="match status" value="1"/>
</dbReference>
<protein>
    <submittedName>
        <fullName evidence="5">Transcriptional regulator FtrA</fullName>
    </submittedName>
</protein>
<dbReference type="PROSITE" id="PS01124">
    <property type="entry name" value="HTH_ARAC_FAMILY_2"/>
    <property type="match status" value="1"/>
</dbReference>
<dbReference type="OrthoDB" id="9803764at2"/>
<dbReference type="PANTHER" id="PTHR43130">
    <property type="entry name" value="ARAC-FAMILY TRANSCRIPTIONAL REGULATOR"/>
    <property type="match status" value="1"/>
</dbReference>
<dbReference type="SUPFAM" id="SSF46689">
    <property type="entry name" value="Homeodomain-like"/>
    <property type="match status" value="2"/>
</dbReference>
<dbReference type="CDD" id="cd03137">
    <property type="entry name" value="GATase1_AraC_1"/>
    <property type="match status" value="1"/>
</dbReference>
<keyword evidence="6" id="KW-1185">Reference proteome</keyword>
<dbReference type="GO" id="GO:0043565">
    <property type="term" value="F:sequence-specific DNA binding"/>
    <property type="evidence" value="ECO:0007669"/>
    <property type="project" value="InterPro"/>
</dbReference>
<dbReference type="InterPro" id="IPR052158">
    <property type="entry name" value="INH-QAR"/>
</dbReference>
<evidence type="ECO:0000259" key="3">
    <source>
        <dbReference type="PROSITE" id="PS01124"/>
    </source>
</evidence>
<comment type="caution">
    <text evidence="5">The sequence shown here is derived from an EMBL/GenBank/DDBJ whole genome shotgun (WGS) entry which is preliminary data.</text>
</comment>
<sequence>MSENAVKMTMIAASTPHRVIALAYDGLCTFEFGVAVEIFGLPRPEFGAQWYHFAVAGIESGEMRATGGIRIMTDGGLELLSQADTIIIPGWRGIDSPVPDALINALRQARDRGCRIISICSGVFVLATAGLLRGLKATTHWRYTHILQQRFPDITVLNDVLYVDEQRIMTSAGSAAGIDLCLHVVREDYGLEKANSVAHRLVIQPHRDGSQTQNLDRPVAKARESQSLGQLFDYLHQNLGQVHSVASLATRAGMSPRTLVRRFAQVTGTTPARWLLHQRLRRAQEYLIHSQHSIEAIAEFSGFCNASVLRQHFRQHFALSPTQFRKENSQGKKMSFI</sequence>
<name>A0A2P5GTU4_9ENTR</name>
<reference evidence="6 7" key="1">
    <citation type="submission" date="2018-01" db="EMBL/GenBank/DDBJ databases">
        <title>Superficieibacter electus gen. nov., sp. nov., an extended-spectrum beta-lactamase possessing member of the Enterobacteriaceae family, isolated from intensive care unit surfaces.</title>
        <authorList>
            <person name="Potter R.F."/>
            <person name="D'Souza A.W."/>
        </authorList>
    </citation>
    <scope>NUCLEOTIDE SEQUENCE [LARGE SCALE GENOMIC DNA]</scope>
    <source>
        <strain evidence="5 7">BP-1</strain>
        <strain evidence="4 6">BP-2</strain>
    </source>
</reference>
<evidence type="ECO:0000256" key="1">
    <source>
        <dbReference type="ARBA" id="ARBA00023015"/>
    </source>
</evidence>